<dbReference type="Gene3D" id="3.40.50.1820">
    <property type="entry name" value="alpha/beta hydrolase"/>
    <property type="match status" value="1"/>
</dbReference>
<gene>
    <name evidence="2" type="ORF">J4032_33805</name>
</gene>
<dbReference type="EMBL" id="CP071872">
    <property type="protein sequence ID" value="UNM16859.1"/>
    <property type="molecule type" value="Genomic_DNA"/>
</dbReference>
<feature type="compositionally biased region" description="Basic and acidic residues" evidence="1">
    <location>
        <begin position="356"/>
        <end position="367"/>
    </location>
</feature>
<name>A0ABY3WW31_9ACTN</name>
<organism evidence="2 3">
    <name type="scientific">Streptomyces formicae</name>
    <dbReference type="NCBI Taxonomy" id="1616117"/>
    <lineage>
        <taxon>Bacteria</taxon>
        <taxon>Bacillati</taxon>
        <taxon>Actinomycetota</taxon>
        <taxon>Actinomycetes</taxon>
        <taxon>Kitasatosporales</taxon>
        <taxon>Streptomycetaceae</taxon>
        <taxon>Streptomyces</taxon>
    </lineage>
</organism>
<dbReference type="SUPFAM" id="SSF53474">
    <property type="entry name" value="alpha/beta-Hydrolases"/>
    <property type="match status" value="1"/>
</dbReference>
<feature type="region of interest" description="Disordered" evidence="1">
    <location>
        <begin position="350"/>
        <end position="381"/>
    </location>
</feature>
<dbReference type="Proteomes" id="UP000828924">
    <property type="component" value="Chromosome"/>
</dbReference>
<dbReference type="PROSITE" id="PS51318">
    <property type="entry name" value="TAT"/>
    <property type="match status" value="1"/>
</dbReference>
<dbReference type="PANTHER" id="PTHR33428:SF14">
    <property type="entry name" value="CARBOXYLESTERASE TYPE B DOMAIN-CONTAINING PROTEIN"/>
    <property type="match status" value="1"/>
</dbReference>
<dbReference type="PANTHER" id="PTHR33428">
    <property type="entry name" value="CHLOROPHYLLASE-2, CHLOROPLASTIC"/>
    <property type="match status" value="1"/>
</dbReference>
<dbReference type="GO" id="GO:0016787">
    <property type="term" value="F:hydrolase activity"/>
    <property type="evidence" value="ECO:0007669"/>
    <property type="project" value="UniProtKB-KW"/>
</dbReference>
<evidence type="ECO:0000313" key="3">
    <source>
        <dbReference type="Proteomes" id="UP000828924"/>
    </source>
</evidence>
<sequence>MPRLENLLQHDHTSMASRRRKLLARTLAATAVLAMAQTAGMSTPAASAATTSDASAHGTRSVATVTYNLGDQAYRLPGSGEPAELAATVHYPKDLGATPRPLVVELHGWHATCADHAAGAALDAAEQAEDSEAAAAASQKLSSWPCAPGVQPIDSASGYDYLGEKLAGHGFIVVSIHANGINASSARGDENASVRADLINKHLALWQRLNSTGKGGLAGAFRDAATGKPKRVDFAHHVDLNRVGTMGHSRGGAGVTWHASDRHQSGWPTGVKVKAVLALAPAYNVMTEDMTAYEIRKTPFAVVRGTCDGQVGSEALGFAADAATKSKSDFYQFQIHGANHNYFNTQWSPSSGQVAARDDAGHVDGHPGRCTGSGGPSDDAQLTEAQQRQVGAAYIDAFFRRYLADDHRFDPVLTGKRHPLSSITSVDVKAVLRERR</sequence>
<reference evidence="2 3" key="1">
    <citation type="submission" date="2021-03" db="EMBL/GenBank/DDBJ databases">
        <title>Complete genome of Streptomyces formicae strain 1H-GS9 (DSM 100524).</title>
        <authorList>
            <person name="Atanasov K.E."/>
            <person name="Altabella T."/>
            <person name="Ferrer A."/>
        </authorList>
    </citation>
    <scope>NUCLEOTIDE SEQUENCE [LARGE SCALE GENOMIC DNA]</scope>
    <source>
        <strain evidence="2 3">1H-GS9</strain>
    </source>
</reference>
<keyword evidence="2" id="KW-0378">Hydrolase</keyword>
<proteinExistence type="predicted"/>
<keyword evidence="3" id="KW-1185">Reference proteome</keyword>
<evidence type="ECO:0000256" key="1">
    <source>
        <dbReference type="SAM" id="MobiDB-lite"/>
    </source>
</evidence>
<dbReference type="InterPro" id="IPR029058">
    <property type="entry name" value="AB_hydrolase_fold"/>
</dbReference>
<dbReference type="InterPro" id="IPR006311">
    <property type="entry name" value="TAT_signal"/>
</dbReference>
<accession>A0ABY3WW31</accession>
<evidence type="ECO:0000313" key="2">
    <source>
        <dbReference type="EMBL" id="UNM16859.1"/>
    </source>
</evidence>
<protein>
    <submittedName>
        <fullName evidence="2">Alpha/beta hydrolase</fullName>
    </submittedName>
</protein>